<dbReference type="InterPro" id="IPR007267">
    <property type="entry name" value="GtrA_DPMS_TM"/>
</dbReference>
<evidence type="ECO:0000256" key="1">
    <source>
        <dbReference type="ARBA" id="ARBA00004141"/>
    </source>
</evidence>
<evidence type="ECO:0000256" key="2">
    <source>
        <dbReference type="ARBA" id="ARBA00009399"/>
    </source>
</evidence>
<evidence type="ECO:0000313" key="9">
    <source>
        <dbReference type="Proteomes" id="UP000012062"/>
    </source>
</evidence>
<evidence type="ECO:0000256" key="4">
    <source>
        <dbReference type="ARBA" id="ARBA00022989"/>
    </source>
</evidence>
<feature type="transmembrane region" description="Helical" evidence="6">
    <location>
        <begin position="118"/>
        <end position="137"/>
    </location>
</feature>
<evidence type="ECO:0000313" key="8">
    <source>
        <dbReference type="EMBL" id="CCV03812.1"/>
    </source>
</evidence>
<proteinExistence type="inferred from homology"/>
<dbReference type="EMBL" id="CAUM01000017">
    <property type="protein sequence ID" value="CCV03812.1"/>
    <property type="molecule type" value="Genomic_DNA"/>
</dbReference>
<evidence type="ECO:0000256" key="5">
    <source>
        <dbReference type="ARBA" id="ARBA00023136"/>
    </source>
</evidence>
<feature type="transmembrane region" description="Helical" evidence="6">
    <location>
        <begin position="52"/>
        <end position="72"/>
    </location>
</feature>
<comment type="subcellular location">
    <subcellularLocation>
        <location evidence="1">Membrane</location>
        <topology evidence="1">Multi-pass membrane protein</topology>
    </subcellularLocation>
</comment>
<gene>
    <name evidence="8" type="ORF">MESS2_1130057</name>
</gene>
<organism evidence="8 9">
    <name type="scientific">Mesorhizobium metallidurans STM 2683</name>
    <dbReference type="NCBI Taxonomy" id="1297569"/>
    <lineage>
        <taxon>Bacteria</taxon>
        <taxon>Pseudomonadati</taxon>
        <taxon>Pseudomonadota</taxon>
        <taxon>Alphaproteobacteria</taxon>
        <taxon>Hyphomicrobiales</taxon>
        <taxon>Phyllobacteriaceae</taxon>
        <taxon>Mesorhizobium</taxon>
    </lineage>
</organism>
<evidence type="ECO:0000256" key="6">
    <source>
        <dbReference type="SAM" id="Phobius"/>
    </source>
</evidence>
<dbReference type="GO" id="GO:0005886">
    <property type="term" value="C:plasma membrane"/>
    <property type="evidence" value="ECO:0007669"/>
    <property type="project" value="TreeGrafter"/>
</dbReference>
<dbReference type="Proteomes" id="UP000012062">
    <property type="component" value="Unassembled WGS sequence"/>
</dbReference>
<name>M5EHH8_9HYPH</name>
<reference evidence="8 9" key="1">
    <citation type="submission" date="2013-02" db="EMBL/GenBank/DDBJ databases">
        <authorList>
            <person name="Genoscope - CEA"/>
        </authorList>
    </citation>
    <scope>NUCLEOTIDE SEQUENCE [LARGE SCALE GENOMIC DNA]</scope>
    <source>
        <strain evidence="8 9">STM 2683</strain>
    </source>
</reference>
<keyword evidence="9" id="KW-1185">Reference proteome</keyword>
<dbReference type="PANTHER" id="PTHR38459:SF1">
    <property type="entry name" value="PROPHAGE BACTOPRENOL-LINKED GLUCOSE TRANSLOCASE HOMOLOG"/>
    <property type="match status" value="1"/>
</dbReference>
<dbReference type="Pfam" id="PF04138">
    <property type="entry name" value="GtrA_DPMS_TM"/>
    <property type="match status" value="1"/>
</dbReference>
<dbReference type="AlphaFoldDB" id="M5EHH8"/>
<feature type="transmembrane region" description="Helical" evidence="6">
    <location>
        <begin position="24"/>
        <end position="46"/>
    </location>
</feature>
<dbReference type="InterPro" id="IPR051401">
    <property type="entry name" value="GtrA_CellWall_Glycosyl"/>
</dbReference>
<keyword evidence="3 6" id="KW-0812">Transmembrane</keyword>
<protein>
    <recommendedName>
        <fullName evidence="7">GtrA/DPMS transmembrane domain-containing protein</fullName>
    </recommendedName>
</protein>
<dbReference type="STRING" id="1297569.MESS2_1130057"/>
<comment type="caution">
    <text evidence="8">The sequence shown here is derived from an EMBL/GenBank/DDBJ whole genome shotgun (WGS) entry which is preliminary data.</text>
</comment>
<keyword evidence="4 6" id="KW-1133">Transmembrane helix</keyword>
<accession>M5EHH8</accession>
<evidence type="ECO:0000256" key="3">
    <source>
        <dbReference type="ARBA" id="ARBA00022692"/>
    </source>
</evidence>
<feature type="domain" description="GtrA/DPMS transmembrane" evidence="7">
    <location>
        <begin position="26"/>
        <end position="142"/>
    </location>
</feature>
<evidence type="ECO:0000259" key="7">
    <source>
        <dbReference type="Pfam" id="PF04138"/>
    </source>
</evidence>
<feature type="transmembrane region" description="Helical" evidence="6">
    <location>
        <begin position="92"/>
        <end position="112"/>
    </location>
</feature>
<sequence length="152" mass="16232">MIDMPATRLPDVSAWRTTFAPRRLLKFASVGLAATVVYALCASLFASAGSGYLSPALASLAAYAVAAIFSYLGHKFFTFMSAGSHRFEAPRFAVLTGCGLAVAYLLPTLLVGQFGLPVSVPILLTCILIPLVNFVVLERWIFSGRSMAGHDK</sequence>
<comment type="similarity">
    <text evidence="2">Belongs to the GtrA family.</text>
</comment>
<dbReference type="PANTHER" id="PTHR38459">
    <property type="entry name" value="PROPHAGE BACTOPRENOL-LINKED GLUCOSE TRANSLOCASE HOMOLOG"/>
    <property type="match status" value="1"/>
</dbReference>
<dbReference type="GO" id="GO:0000271">
    <property type="term" value="P:polysaccharide biosynthetic process"/>
    <property type="evidence" value="ECO:0007669"/>
    <property type="project" value="InterPro"/>
</dbReference>
<keyword evidence="5 6" id="KW-0472">Membrane</keyword>